<dbReference type="FunFam" id="3.40.50.2000:FF:000119">
    <property type="entry name" value="Glycosyl transferase group 1"/>
    <property type="match status" value="1"/>
</dbReference>
<feature type="domain" description="Glycosyltransferase subfamily 4-like N-terminal" evidence="3">
    <location>
        <begin position="16"/>
        <end position="181"/>
    </location>
</feature>
<comment type="caution">
    <text evidence="4">The sequence shown here is derived from an EMBL/GenBank/DDBJ whole genome shotgun (WGS) entry which is preliminary data.</text>
</comment>
<feature type="domain" description="Glycosyl transferase family 1" evidence="2">
    <location>
        <begin position="198"/>
        <end position="355"/>
    </location>
</feature>
<evidence type="ECO:0000259" key="2">
    <source>
        <dbReference type="Pfam" id="PF00534"/>
    </source>
</evidence>
<dbReference type="Gene3D" id="3.40.50.2000">
    <property type="entry name" value="Glycogen Phosphorylase B"/>
    <property type="match status" value="2"/>
</dbReference>
<proteinExistence type="predicted"/>
<dbReference type="Pfam" id="PF13439">
    <property type="entry name" value="Glyco_transf_4"/>
    <property type="match status" value="1"/>
</dbReference>
<dbReference type="Pfam" id="PF00534">
    <property type="entry name" value="Glycos_transf_1"/>
    <property type="match status" value="1"/>
</dbReference>
<name>A0A2G9YQN8_9BACT</name>
<dbReference type="InterPro" id="IPR001296">
    <property type="entry name" value="Glyco_trans_1"/>
</dbReference>
<dbReference type="PANTHER" id="PTHR46401:SF2">
    <property type="entry name" value="GLYCOSYLTRANSFERASE WBBK-RELATED"/>
    <property type="match status" value="1"/>
</dbReference>
<evidence type="ECO:0000313" key="4">
    <source>
        <dbReference type="EMBL" id="PIP21452.1"/>
    </source>
</evidence>
<reference evidence="4 5" key="1">
    <citation type="submission" date="2017-09" db="EMBL/GenBank/DDBJ databases">
        <title>Depth-based differentiation of microbial function through sediment-hosted aquifers and enrichment of novel symbionts in the deep terrestrial subsurface.</title>
        <authorList>
            <person name="Probst A.J."/>
            <person name="Ladd B."/>
            <person name="Jarett J.K."/>
            <person name="Geller-Mcgrath D.E."/>
            <person name="Sieber C.M."/>
            <person name="Emerson J.B."/>
            <person name="Anantharaman K."/>
            <person name="Thomas B.C."/>
            <person name="Malmstrom R."/>
            <person name="Stieglmeier M."/>
            <person name="Klingl A."/>
            <person name="Woyke T."/>
            <person name="Ryan C.M."/>
            <person name="Banfield J.F."/>
        </authorList>
    </citation>
    <scope>NUCLEOTIDE SEQUENCE [LARGE SCALE GENOMIC DNA]</scope>
    <source>
        <strain evidence="4">CG23_combo_of_CG06-09_8_20_14_all_40_13</strain>
    </source>
</reference>
<dbReference type="GO" id="GO:0016757">
    <property type="term" value="F:glycosyltransferase activity"/>
    <property type="evidence" value="ECO:0007669"/>
    <property type="project" value="InterPro"/>
</dbReference>
<accession>A0A2G9YQN8</accession>
<organism evidence="4 5">
    <name type="scientific">Candidatus Nealsonbacteria bacterium CG23_combo_of_CG06-09_8_20_14_all_40_13</name>
    <dbReference type="NCBI Taxonomy" id="1974724"/>
    <lineage>
        <taxon>Bacteria</taxon>
        <taxon>Candidatus Nealsoniibacteriota</taxon>
    </lineage>
</organism>
<dbReference type="InterPro" id="IPR028098">
    <property type="entry name" value="Glyco_trans_4-like_N"/>
</dbReference>
<evidence type="ECO:0000259" key="3">
    <source>
        <dbReference type="Pfam" id="PF13439"/>
    </source>
</evidence>
<dbReference type="EMBL" id="PCRM01000039">
    <property type="protein sequence ID" value="PIP21452.1"/>
    <property type="molecule type" value="Genomic_DNA"/>
</dbReference>
<dbReference type="GO" id="GO:0009103">
    <property type="term" value="P:lipopolysaccharide biosynthetic process"/>
    <property type="evidence" value="ECO:0007669"/>
    <property type="project" value="TreeGrafter"/>
</dbReference>
<dbReference type="PANTHER" id="PTHR46401">
    <property type="entry name" value="GLYCOSYLTRANSFERASE WBBK-RELATED"/>
    <property type="match status" value="1"/>
</dbReference>
<protein>
    <submittedName>
        <fullName evidence="4">Glycosyl transferase family 1</fullName>
    </submittedName>
</protein>
<evidence type="ECO:0000313" key="5">
    <source>
        <dbReference type="Proteomes" id="UP000231567"/>
    </source>
</evidence>
<gene>
    <name evidence="4" type="ORF">COX39_02890</name>
</gene>
<dbReference type="CDD" id="cd03809">
    <property type="entry name" value="GT4_MtfB-like"/>
    <property type="match status" value="1"/>
</dbReference>
<evidence type="ECO:0000256" key="1">
    <source>
        <dbReference type="ARBA" id="ARBA00022679"/>
    </source>
</evidence>
<sequence>MKIAIDASRTVNEKAGIAKYLNNLIQNLAKIDHKNQYLLYFIFAKDPDGTKKRKIEQFKALNWQTKIIKMPGRLKEFLLNQKIMPFPDLFCGKQDVIFTPTFIDLGRAGKKPQVLTIYDLTYFKFPSHLGGKQSAFARAKTKSACQKAAKIIVISEHTKKDLIKILNVPKQKIVVTHLAADAHFRPIKDEKLRRQISQKYNLPAKFILTVGTLSPRKNLPMLFKTFLQLPAKLQKDYHLVVAGQKGWNYQGIFEAAAKLKNEVIFLDYVDDKDLPVIYNLAEIFVFPSLYEGFGLPPLEAMAAGVPVICSNTSSLPEVVGQAGILLPPEDIAVWAKTITETIGNKQLQTSLAQKGLYQAKKFSWAKTAQETLKVFEGLAKNG</sequence>
<dbReference type="AlphaFoldDB" id="A0A2G9YQN8"/>
<dbReference type="Proteomes" id="UP000231567">
    <property type="component" value="Unassembled WGS sequence"/>
</dbReference>
<keyword evidence="1 4" id="KW-0808">Transferase</keyword>
<dbReference type="SUPFAM" id="SSF53756">
    <property type="entry name" value="UDP-Glycosyltransferase/glycogen phosphorylase"/>
    <property type="match status" value="1"/>
</dbReference>